<keyword evidence="4" id="KW-0645">Protease</keyword>
<dbReference type="VEuPathDB" id="VectorBase:ISCP_021998"/>
<evidence type="ECO:0000313" key="6">
    <source>
        <dbReference type="Proteomes" id="UP000001555"/>
    </source>
</evidence>
<dbReference type="VEuPathDB" id="VectorBase:ISCW004277"/>
<dbReference type="EnsemblMetazoa" id="ISCW004277-RA">
    <property type="protein sequence ID" value="ISCW004277-PA"/>
    <property type="gene ID" value="ISCW004277"/>
</dbReference>
<dbReference type="PROSITE" id="PS50240">
    <property type="entry name" value="TRYPSIN_DOM"/>
    <property type="match status" value="1"/>
</dbReference>
<dbReference type="InterPro" id="IPR001314">
    <property type="entry name" value="Peptidase_S1A"/>
</dbReference>
<dbReference type="Gene3D" id="2.40.10.10">
    <property type="entry name" value="Trypsin-like serine proteases"/>
    <property type="match status" value="2"/>
</dbReference>
<dbReference type="HOGENOM" id="CLU_006842_13_1_1"/>
<proteinExistence type="inferred from homology"/>
<dbReference type="SMART" id="SM00020">
    <property type="entry name" value="Tryp_SPc"/>
    <property type="match status" value="1"/>
</dbReference>
<dbReference type="GO" id="GO:0006508">
    <property type="term" value="P:proteolysis"/>
    <property type="evidence" value="ECO:0000318"/>
    <property type="project" value="GO_Central"/>
</dbReference>
<dbReference type="SUPFAM" id="SSF50494">
    <property type="entry name" value="Trypsin-like serine proteases"/>
    <property type="match status" value="1"/>
</dbReference>
<comment type="similarity">
    <text evidence="2">Belongs to the peptidase S1 family. CLIP subfamily.</text>
</comment>
<dbReference type="Proteomes" id="UP000001555">
    <property type="component" value="Unassembled WGS sequence"/>
</dbReference>
<name>B7PF43_IXOSC</name>
<evidence type="ECO:0000259" key="3">
    <source>
        <dbReference type="PROSITE" id="PS50240"/>
    </source>
</evidence>
<dbReference type="VEuPathDB" id="VectorBase:ISCI004277"/>
<dbReference type="InParanoid" id="B7PF43"/>
<dbReference type="InterPro" id="IPR051487">
    <property type="entry name" value="Ser/Thr_Proteases_Immune/Dev"/>
</dbReference>
<dbReference type="EC" id="3.4.21.4" evidence="4"/>
<dbReference type="PRINTS" id="PR00722">
    <property type="entry name" value="CHYMOTRYPSIN"/>
</dbReference>
<organism>
    <name type="scientific">Ixodes scapularis</name>
    <name type="common">Black-legged tick</name>
    <name type="synonym">Deer tick</name>
    <dbReference type="NCBI Taxonomy" id="6945"/>
    <lineage>
        <taxon>Eukaryota</taxon>
        <taxon>Metazoa</taxon>
        <taxon>Ecdysozoa</taxon>
        <taxon>Arthropoda</taxon>
        <taxon>Chelicerata</taxon>
        <taxon>Arachnida</taxon>
        <taxon>Acari</taxon>
        <taxon>Parasitiformes</taxon>
        <taxon>Ixodida</taxon>
        <taxon>Ixodoidea</taxon>
        <taxon>Ixodidae</taxon>
        <taxon>Ixodinae</taxon>
        <taxon>Ixodes</taxon>
    </lineage>
</organism>
<keyword evidence="6" id="KW-1185">Reference proteome</keyword>
<evidence type="ECO:0000256" key="2">
    <source>
        <dbReference type="ARBA" id="ARBA00024195"/>
    </source>
</evidence>
<dbReference type="EMBL" id="ABJB010558529">
    <property type="status" value="NOT_ANNOTATED_CDS"/>
    <property type="molecule type" value="Genomic_DNA"/>
</dbReference>
<dbReference type="OrthoDB" id="6514235at2759"/>
<dbReference type="InterPro" id="IPR009003">
    <property type="entry name" value="Peptidase_S1_PA"/>
</dbReference>
<accession>B7PF43</accession>
<dbReference type="InterPro" id="IPR043504">
    <property type="entry name" value="Peptidase_S1_PA_chymotrypsin"/>
</dbReference>
<dbReference type="Pfam" id="PF00089">
    <property type="entry name" value="Trypsin"/>
    <property type="match status" value="1"/>
</dbReference>
<dbReference type="GO" id="GO:0005615">
    <property type="term" value="C:extracellular space"/>
    <property type="evidence" value="ECO:0000318"/>
    <property type="project" value="GO_Central"/>
</dbReference>
<dbReference type="InterPro" id="IPR001254">
    <property type="entry name" value="Trypsin_dom"/>
</dbReference>
<sequence length="172" mass="19382">MITFLFQVHKFIVHEDYENYMRNDIALVVLKKPFNFRESEGQIGAICLPTGDAVFKAGVEVAGWGGSRTMDTFRYLKTVTPQLRKDDYCRLHLTEFSASLMKCSEPLGKDSCEGDDGGPAMQRNHGVVEQVGIVSIVYNCAVAPAFYTKVASYTDWIKLNMEEYNGIQGKYK</sequence>
<feature type="domain" description="Peptidase S1" evidence="3">
    <location>
        <begin position="6"/>
        <end position="162"/>
    </location>
</feature>
<dbReference type="PaxDb" id="6945-B7PF43"/>
<dbReference type="EMBL" id="DS699372">
    <property type="protein sequence ID" value="EEC05215.1"/>
    <property type="molecule type" value="Genomic_DNA"/>
</dbReference>
<protein>
    <submittedName>
        <fullName evidence="4 5">Serine protease, putative</fullName>
        <ecNumber evidence="4">3.4.21.4</ecNumber>
    </submittedName>
</protein>
<dbReference type="CDD" id="cd00190">
    <property type="entry name" value="Tryp_SPc"/>
    <property type="match status" value="1"/>
</dbReference>
<reference evidence="5" key="2">
    <citation type="submission" date="2020-05" db="UniProtKB">
        <authorList>
            <consortium name="EnsemblMetazoa"/>
        </authorList>
    </citation>
    <scope>IDENTIFICATION</scope>
    <source>
        <strain evidence="5">wikel</strain>
    </source>
</reference>
<evidence type="ECO:0000313" key="5">
    <source>
        <dbReference type="EnsemblMetazoa" id="ISCW004277-PA"/>
    </source>
</evidence>
<dbReference type="GO" id="GO:0004252">
    <property type="term" value="F:serine-type endopeptidase activity"/>
    <property type="evidence" value="ECO:0000318"/>
    <property type="project" value="GO_Central"/>
</dbReference>
<gene>
    <name evidence="4" type="ORF">IscW_ISCW004277</name>
</gene>
<dbReference type="PANTHER" id="PTHR24256">
    <property type="entry name" value="TRYPTASE-RELATED"/>
    <property type="match status" value="1"/>
</dbReference>
<dbReference type="AlphaFoldDB" id="B7PF43"/>
<keyword evidence="4" id="KW-0378">Hydrolase</keyword>
<reference evidence="4 6" key="1">
    <citation type="submission" date="2008-03" db="EMBL/GenBank/DDBJ databases">
        <title>Annotation of Ixodes scapularis.</title>
        <authorList>
            <consortium name="Ixodes scapularis Genome Project Consortium"/>
            <person name="Caler E."/>
            <person name="Hannick L.I."/>
            <person name="Bidwell S."/>
            <person name="Joardar V."/>
            <person name="Thiagarajan M."/>
            <person name="Amedeo P."/>
            <person name="Galinsky K.J."/>
            <person name="Schobel S."/>
            <person name="Inman J."/>
            <person name="Hostetler J."/>
            <person name="Miller J."/>
            <person name="Hammond M."/>
            <person name="Megy K."/>
            <person name="Lawson D."/>
            <person name="Kodira C."/>
            <person name="Sutton G."/>
            <person name="Meyer J."/>
            <person name="Hill C.A."/>
            <person name="Birren B."/>
            <person name="Nene V."/>
            <person name="Collins F."/>
            <person name="Alarcon-Chaidez F."/>
            <person name="Wikel S."/>
            <person name="Strausberg R."/>
        </authorList>
    </citation>
    <scope>NUCLEOTIDE SEQUENCE [LARGE SCALE GENOMIC DNA]</scope>
    <source>
        <strain evidence="6">Wikel</strain>
        <strain evidence="4">Wikel colony</strain>
    </source>
</reference>
<dbReference type="STRING" id="6945.B7PF43"/>
<keyword evidence="1" id="KW-1015">Disulfide bond</keyword>
<evidence type="ECO:0000256" key="1">
    <source>
        <dbReference type="ARBA" id="ARBA00023157"/>
    </source>
</evidence>
<evidence type="ECO:0000313" key="4">
    <source>
        <dbReference type="EMBL" id="EEC05215.1"/>
    </source>
</evidence>